<dbReference type="EMBL" id="QKTX01000024">
    <property type="protein sequence ID" value="PZV76714.1"/>
    <property type="molecule type" value="Genomic_DNA"/>
</dbReference>
<dbReference type="AlphaFoldDB" id="A0A326RJR2"/>
<accession>A0A326RJR2</accession>
<dbReference type="InterPro" id="IPR029044">
    <property type="entry name" value="Nucleotide-diphossugar_trans"/>
</dbReference>
<comment type="caution">
    <text evidence="1">The sequence shown here is derived from an EMBL/GenBank/DDBJ whole genome shotgun (WGS) entry which is preliminary data.</text>
</comment>
<dbReference type="SUPFAM" id="SSF53448">
    <property type="entry name" value="Nucleotide-diphospho-sugar transferases"/>
    <property type="match status" value="1"/>
</dbReference>
<dbReference type="Proteomes" id="UP000248917">
    <property type="component" value="Unassembled WGS sequence"/>
</dbReference>
<proteinExistence type="predicted"/>
<sequence length="192" mass="22495">MSIRDVNPFCGILGAVGQYFDRTKGKILRVKTQLLKEKPWIEVDYVAGGMCMLVSGEVARSGIAPDPKLFFGFEELDFCLKVKRKGYSIVVDNKLFLEARIKHGRLDFDLPLYLKKTNLVREYYSLRNLLYISDSVSLPIMKRYLYLKWSLKAIYGFRYGPFYGWENMKIITLAFYHFWRKKMGNTLKLRNG</sequence>
<organism evidence="1 2">
    <name type="scientific">Algoriphagus aquaeductus</name>
    <dbReference type="NCBI Taxonomy" id="475299"/>
    <lineage>
        <taxon>Bacteria</taxon>
        <taxon>Pseudomonadati</taxon>
        <taxon>Bacteroidota</taxon>
        <taxon>Cytophagia</taxon>
        <taxon>Cytophagales</taxon>
        <taxon>Cyclobacteriaceae</taxon>
        <taxon>Algoriphagus</taxon>
    </lineage>
</organism>
<dbReference type="Gene3D" id="3.90.550.10">
    <property type="entry name" value="Spore Coat Polysaccharide Biosynthesis Protein SpsA, Chain A"/>
    <property type="match status" value="1"/>
</dbReference>
<gene>
    <name evidence="1" type="ORF">CLV31_12439</name>
</gene>
<evidence type="ECO:0000313" key="1">
    <source>
        <dbReference type="EMBL" id="PZV76714.1"/>
    </source>
</evidence>
<evidence type="ECO:0000313" key="2">
    <source>
        <dbReference type="Proteomes" id="UP000248917"/>
    </source>
</evidence>
<reference evidence="1 2" key="1">
    <citation type="submission" date="2018-06" db="EMBL/GenBank/DDBJ databases">
        <title>Genomic Encyclopedia of Archaeal and Bacterial Type Strains, Phase II (KMG-II): from individual species to whole genera.</title>
        <authorList>
            <person name="Goeker M."/>
        </authorList>
    </citation>
    <scope>NUCLEOTIDE SEQUENCE [LARGE SCALE GENOMIC DNA]</scope>
    <source>
        <strain evidence="1 2">T4</strain>
    </source>
</reference>
<evidence type="ECO:0008006" key="3">
    <source>
        <dbReference type="Google" id="ProtNLM"/>
    </source>
</evidence>
<name>A0A326RJR2_9BACT</name>
<keyword evidence="2" id="KW-1185">Reference proteome</keyword>
<protein>
    <recommendedName>
        <fullName evidence="3">Glycosyl transferase family 2</fullName>
    </recommendedName>
</protein>